<feature type="compositionally biased region" description="Polar residues" evidence="1">
    <location>
        <begin position="340"/>
        <end position="351"/>
    </location>
</feature>
<keyword evidence="6" id="KW-1185">Reference proteome</keyword>
<sequence>MPHYGHHIIDRETGLCEICDRAAIYDIKLGKKPQLLYGDSNGRFVSRSNDNQSRRATPEPDEEEPIVYPTPRHMKRVVYVDKPSPRRAQTRLVHENEPRLVMAQPAIRRYRRAPTPEEYYYVDDTGHIQDHVEPPPRPKPKQYLVQPTPHTRIIRRQRQPSPKIIQRRQHQLSPYSDSELVYDRYKPPPPKHNNSDYTPPKDHNGYHQTPSPHRQQHHSADEAHPEFYHIVRQPRNDDYASPRALQQLTHHSTPSPRYVNGNNNRKLEPLPVINKRPTDDIVQPTIVRRVYKKIPDKQMNGTRNHQQPHQPPNYEQQPPYMQSPYDYNRPVRKVEKLQSIEHQPYQQSPETSRYKKPPMMLANQPKAPSIYYIRGEQ</sequence>
<feature type="region of interest" description="Disordered" evidence="1">
    <location>
        <begin position="127"/>
        <end position="221"/>
    </location>
</feature>
<dbReference type="EMBL" id="CAJNOQ010000234">
    <property type="protein sequence ID" value="CAF0775874.1"/>
    <property type="molecule type" value="Genomic_DNA"/>
</dbReference>
<evidence type="ECO:0000313" key="3">
    <source>
        <dbReference type="EMBL" id="CAF1098193.1"/>
    </source>
</evidence>
<feature type="compositionally biased region" description="Polar residues" evidence="1">
    <location>
        <begin position="248"/>
        <end position="264"/>
    </location>
</feature>
<proteinExistence type="predicted"/>
<name>A0A813R0U8_9BILA</name>
<evidence type="ECO:0000313" key="6">
    <source>
        <dbReference type="Proteomes" id="UP000663829"/>
    </source>
</evidence>
<accession>A0A813R0U8</accession>
<dbReference type="OrthoDB" id="9999868at2759"/>
<evidence type="ECO:0000256" key="1">
    <source>
        <dbReference type="SAM" id="MobiDB-lite"/>
    </source>
</evidence>
<dbReference type="EMBL" id="CAJNOK010009778">
    <property type="protein sequence ID" value="CAF1098193.1"/>
    <property type="molecule type" value="Genomic_DNA"/>
</dbReference>
<evidence type="ECO:0000313" key="2">
    <source>
        <dbReference type="EMBL" id="CAF0775874.1"/>
    </source>
</evidence>
<protein>
    <submittedName>
        <fullName evidence="2">Uncharacterized protein</fullName>
    </submittedName>
</protein>
<comment type="caution">
    <text evidence="2">The sequence shown here is derived from an EMBL/GenBank/DDBJ whole genome shotgun (WGS) entry which is preliminary data.</text>
</comment>
<feature type="compositionally biased region" description="Polar residues" evidence="1">
    <location>
        <begin position="299"/>
        <end position="320"/>
    </location>
</feature>
<dbReference type="AlphaFoldDB" id="A0A813R0U8"/>
<dbReference type="Proteomes" id="UP000681722">
    <property type="component" value="Unassembled WGS sequence"/>
</dbReference>
<organism evidence="2 6">
    <name type="scientific">Didymodactylos carnosus</name>
    <dbReference type="NCBI Taxonomy" id="1234261"/>
    <lineage>
        <taxon>Eukaryota</taxon>
        <taxon>Metazoa</taxon>
        <taxon>Spiralia</taxon>
        <taxon>Gnathifera</taxon>
        <taxon>Rotifera</taxon>
        <taxon>Eurotatoria</taxon>
        <taxon>Bdelloidea</taxon>
        <taxon>Philodinida</taxon>
        <taxon>Philodinidae</taxon>
        <taxon>Didymodactylos</taxon>
    </lineage>
</organism>
<feature type="compositionally biased region" description="Basic and acidic residues" evidence="1">
    <location>
        <begin position="127"/>
        <end position="136"/>
    </location>
</feature>
<feature type="region of interest" description="Disordered" evidence="1">
    <location>
        <begin position="296"/>
        <end position="377"/>
    </location>
</feature>
<dbReference type="Proteomes" id="UP000677228">
    <property type="component" value="Unassembled WGS sequence"/>
</dbReference>
<evidence type="ECO:0000313" key="5">
    <source>
        <dbReference type="EMBL" id="CAF3859607.1"/>
    </source>
</evidence>
<dbReference type="Proteomes" id="UP000663829">
    <property type="component" value="Unassembled WGS sequence"/>
</dbReference>
<dbReference type="EMBL" id="CAJOBA010009796">
    <property type="protein sequence ID" value="CAF3859607.1"/>
    <property type="molecule type" value="Genomic_DNA"/>
</dbReference>
<gene>
    <name evidence="2" type="ORF">GPM918_LOCUS2188</name>
    <name evidence="3" type="ORF">OVA965_LOCUS19158</name>
    <name evidence="4" type="ORF">SRO942_LOCUS2188</name>
    <name evidence="5" type="ORF">TMI583_LOCUS19171</name>
</gene>
<reference evidence="2" key="1">
    <citation type="submission" date="2021-02" db="EMBL/GenBank/DDBJ databases">
        <authorList>
            <person name="Nowell W R."/>
        </authorList>
    </citation>
    <scope>NUCLEOTIDE SEQUENCE</scope>
</reference>
<dbReference type="Proteomes" id="UP000682733">
    <property type="component" value="Unassembled WGS sequence"/>
</dbReference>
<evidence type="ECO:0000313" key="4">
    <source>
        <dbReference type="EMBL" id="CAF3558433.1"/>
    </source>
</evidence>
<feature type="region of interest" description="Disordered" evidence="1">
    <location>
        <begin position="38"/>
        <end position="67"/>
    </location>
</feature>
<feature type="region of interest" description="Disordered" evidence="1">
    <location>
        <begin position="248"/>
        <end position="271"/>
    </location>
</feature>
<dbReference type="EMBL" id="CAJOBC010000234">
    <property type="protein sequence ID" value="CAF3558433.1"/>
    <property type="molecule type" value="Genomic_DNA"/>
</dbReference>